<gene>
    <name evidence="2" type="ORF">CSUB01_03199</name>
</gene>
<evidence type="ECO:0000313" key="2">
    <source>
        <dbReference type="EMBL" id="KDN63736.1"/>
    </source>
</evidence>
<feature type="region of interest" description="Disordered" evidence="1">
    <location>
        <begin position="48"/>
        <end position="86"/>
    </location>
</feature>
<feature type="compositionally biased region" description="Polar residues" evidence="1">
    <location>
        <begin position="146"/>
        <end position="164"/>
    </location>
</feature>
<organism evidence="2 3">
    <name type="scientific">Colletotrichum sublineola</name>
    <name type="common">Sorghum anthracnose fungus</name>
    <dbReference type="NCBI Taxonomy" id="1173701"/>
    <lineage>
        <taxon>Eukaryota</taxon>
        <taxon>Fungi</taxon>
        <taxon>Dikarya</taxon>
        <taxon>Ascomycota</taxon>
        <taxon>Pezizomycotina</taxon>
        <taxon>Sordariomycetes</taxon>
        <taxon>Hypocreomycetidae</taxon>
        <taxon>Glomerellales</taxon>
        <taxon>Glomerellaceae</taxon>
        <taxon>Colletotrichum</taxon>
        <taxon>Colletotrichum graminicola species complex</taxon>
    </lineage>
</organism>
<dbReference type="EMBL" id="JMSE01001200">
    <property type="protein sequence ID" value="KDN63736.1"/>
    <property type="molecule type" value="Genomic_DNA"/>
</dbReference>
<dbReference type="HOGENOM" id="CLU_750077_0_0_1"/>
<name>A0A066XDD0_COLSU</name>
<evidence type="ECO:0000256" key="1">
    <source>
        <dbReference type="SAM" id="MobiDB-lite"/>
    </source>
</evidence>
<dbReference type="Proteomes" id="UP000027238">
    <property type="component" value="Unassembled WGS sequence"/>
</dbReference>
<feature type="compositionally biased region" description="Polar residues" evidence="1">
    <location>
        <begin position="105"/>
        <end position="139"/>
    </location>
</feature>
<keyword evidence="3" id="KW-1185">Reference proteome</keyword>
<sequence length="369" mass="39466">MWPLRPVSFPRSPVRNCPACAFVAWTTCRARIAPRAVLTRYGLLRSPPLPAGSSTTASTAVPVSRLSRSPCASSSSRHTDVTRRYGQSAPAAYTRLPRTWPLSHPNLSTVSSRPSASMANSGTQRLSSSHSFWASSNPASSKKKSTVSTARHSATSLPSARPTSITASAVRSMKRVSRAAPSLPKCRARRGKISCGLPFKWPPFRPVAPAHSDRASSTTTLGLWSSPPPPPPLPRAVAANKLLATATPVMPLPMMTTSASRGRMSDCMSTSSGNGGSSSQYGLDGFSCGRPGAAFIRTSRAWYCLFRSSRSLTTAPTPLVAERMMERTEPIVESSGCCPLTLITTSWSVCVVWTRNPVLLLLLLLLLLL</sequence>
<feature type="region of interest" description="Disordered" evidence="1">
    <location>
        <begin position="103"/>
        <end position="164"/>
    </location>
</feature>
<feature type="compositionally biased region" description="Low complexity" evidence="1">
    <location>
        <begin position="51"/>
        <end position="76"/>
    </location>
</feature>
<protein>
    <submittedName>
        <fullName evidence="2">Uncharacterized protein</fullName>
    </submittedName>
</protein>
<comment type="caution">
    <text evidence="2">The sequence shown here is derived from an EMBL/GenBank/DDBJ whole genome shotgun (WGS) entry which is preliminary data.</text>
</comment>
<evidence type="ECO:0000313" key="3">
    <source>
        <dbReference type="Proteomes" id="UP000027238"/>
    </source>
</evidence>
<reference evidence="3" key="1">
    <citation type="journal article" date="2014" name="Genome Announc.">
        <title>Draft genome sequence of Colletotrichum sublineola, a destructive pathogen of cultivated sorghum.</title>
        <authorList>
            <person name="Baroncelli R."/>
            <person name="Sanz-Martin J.M."/>
            <person name="Rech G.E."/>
            <person name="Sukno S.A."/>
            <person name="Thon M.R."/>
        </authorList>
    </citation>
    <scope>NUCLEOTIDE SEQUENCE [LARGE SCALE GENOMIC DNA]</scope>
    <source>
        <strain evidence="3">TX430BB</strain>
    </source>
</reference>
<accession>A0A066XDD0</accession>
<dbReference type="AlphaFoldDB" id="A0A066XDD0"/>
<proteinExistence type="predicted"/>